<dbReference type="PANTHER" id="PTHR12526">
    <property type="entry name" value="GLYCOSYLTRANSFERASE"/>
    <property type="match status" value="1"/>
</dbReference>
<dbReference type="InterPro" id="IPR012332">
    <property type="entry name" value="Autotransporter_pectin_lyase_C"/>
</dbReference>
<sequence length="2639" mass="261205">MTMPAGDFSFMTASSLSGTASSVTVASGNTLTLSSGAQVSGLDIESGGIVKILAGASVMDGSVETGGVLSVSAGGTAENLDIAVSGRVNISSGGIVTGASLDAGALLYVYSGGVSSDSIGGIQVSSGGLSVDGTATSGAAFYIFKGAEASGTVVTSSGIIRLSAGGTATDTTVKSGGYLWVSSGGVASGADIVTSGGYIGVSSGGSATDVTINGGSGRISGIGTDYTLTSGAYLWISAGGVLSGATFDTSAYAMMSSGALTEEVTVENGATLYVSAGAKTVSTTVLSGGSQQVAGETDNAVISSGGIDILASGAIGSGDTIASGGVGIVSSGASVTGETVLTGGQLVLIPGATATGLINEGGDIISAAALLTSSGQFVSAFSADDLAKDSLPVDSGLTLDVYAGANLTSAQEQGTVLIETGATATGDVLSAGAGQDVFGQASGTVVQSGSTEIVETGGLSVSGTVQSGGIEQVSGQVSGFSVLSGASLNVSADGIAQNDIISSGAIEIICSGGSAVSETIASGATLVVMDGASVSGLLPESGSQIISGTVVLTSNGGALSAAADVMSDPSVGSGATVTVYDGGETLSASLDLNGSETVLSGGIASATQGGNITVLSGGLLTGGTQLSETYDYISAGGDISGVTIGDSATLRIWSGGQGEDLTAVNGGLIWQHSGIVSGVLLESGGYLGVSAGAIAIDVDIEGGSGRISGLGSDYTLNSGGYVWVSAAGILETATFEGAASAFISSGGLIDSASVTDGSVLYVSAGATTSDTDVGSGGVQQIGGTTVNALIGDGGTDFLTAGALASGNTVQSGGIEVASSGATVISETVGSGGTLLVLDGAKVSGTVNAGGNVVSAGVYVTSGTAVVSVTPGTLSGLTIDNVYESAAVLPGGEVDDATITAGAVLQVLSGSLASGTVDGSVVTVAAGGQATATTVEGRYATQTVSGTATGTVIGSGGAELTVQGATTSGAIVQAGGTEQVTGTAQGVTTSAGGLTEILSGGAGQNDLIASGGFEIVSAGGAVTSETIASGGTLVLESGASATDLTLEDGGQIVSAGVLVVENERVTSAIAGTASGLTLDDYNADGEILSGGATDAAVIGEYAMLSVSAGGVAHQTQDSGDVEVLSGGLTDGTVVSSLATETIRSGGLASGTQILADGEQYISAGGTAIGTQVASGATQTIFGTASATTVGAGGTADVHGAILSATITSGARLTVASGATATGDTLLSGAIEVVSSGAQVSGEIVASGATLIVLDGGEADSIGSQGGTVVTSGVIISSGGVILSGIAGTASGLVLDGTNGDAIVQQGGEADDTIISGASTLFIEDGSLTSGSIVSGSEVVDVGGTAQASQIEGGLQTVSGTALDAVVGQSGQQAIDTTGAATGTTVQSGGTVLDSGTLSDADEQTGGVVMVLSGASASGNVIGDGAIEVVSAGGTATGEELDEGGTLIVMPGANVTDTTLAGGLVVSSGEVFYDDTTPVSATTAPIDGAVLSAGISAIVLSGGATITTLIEDGATLSVLGGGLAADTTVSGDLNLASGAGAAATLLLSGGTETLASGATDSATILNSGSFQDVRQGGVTVSAQVWSGASQSVYGVAENTAVIGGEQYVYGTADETILLAGAVQYIAPGSTSATLSSANSGLTATGGGGAGSPGYAERVDIESGASQFVGGAASTVIVEAGGVQTIGSVGLVRGDLIAGTATVSSGGTLDGAIIASGGTLVLSSGAAAEDVLLRSGSTIDLVDMDYTSATALQLSGGFELTISAAGQTMTIDLDGTYDAASFALSGDTGSGTLLSVVQDGTPCYCRGTLITTEHGEIPVEQLSIGDHVITAENGPRPIRWIGRRSYSGQFARGNRDILPVVFRKGSLGNNLPTTDLSVSPLHAMFLDGVLVPAVTLVNGTSIVQAECMDEVAYFHIELDSHDLVLANGAPSETFIDDGSRGMFHNAAEYATLYPDASTQPATYCAPRVEHGAGIERIRSRLNAPAADGSENRPEDAPLLGYLDLVSRTRIEGWARTEGASQPVRLHITDRGVVLGEVIADQPRPDAGGAYGFTFLIPGGLSPFRRHVIEVRRVSDRAALKNTPWMLDQTASGPTRIAVPVTPSETALEGYVDFVTRDRIGGWAWTPETPDEPVALQILDNGNLIAAVVANGIRQDVSGTGRGLRCGFDVLLPEGLPPFTRHVIEVRRENDGALLGAPVTLEPVNAFDQDAEDAIRRVVTSAASLEGQDRVLSFLLGQVDQLTRIRVRTASGETARALTSARRRRGLPAGTPAPRRHALIIDGMHPDINRDAGSCAVLAHARALITLGYEVSFVAADQMSGGSPSTQIAGITMLTAPLYSSVEDVLAKHADIFDVVYLHRQDIATRYMALVRRYQRSARVLYNVADLHHVRTLRQAGVQKRPELIARARSVKHAEYTAALQADAVLVHSPEEAKQMQVALPQATIHVVPWSVSVRPEPKTPMERNGLVFLGNYSHEPNVDAAFWLVRDIMPLVWKQEPSIRCLLAGADMSESIRALERHGVGIVGHAPDLDTMFSEVRLSVSPLRFGAGIKGKVLESFARGVPCVMTPVAAEGLNLPETLAGLVACDPETLAAQILVLHREGSSRCAHAREVRNYVRRNNDASTVAERLRAILEPGQVMRALS</sequence>
<dbReference type="EMBL" id="WOSW01000016">
    <property type="protein sequence ID" value="NHO32808.1"/>
    <property type="molecule type" value="Genomic_DNA"/>
</dbReference>
<dbReference type="Gene3D" id="2.160.20.20">
    <property type="match status" value="5"/>
</dbReference>
<evidence type="ECO:0000313" key="2">
    <source>
        <dbReference type="EMBL" id="NHO32808.1"/>
    </source>
</evidence>
<name>A0ABX0KCC0_9PROT</name>
<evidence type="ECO:0000313" key="3">
    <source>
        <dbReference type="Proteomes" id="UP000615326"/>
    </source>
</evidence>
<feature type="domain" description="Hedgehog/Intein (Hint)" evidence="1">
    <location>
        <begin position="1799"/>
        <end position="1934"/>
    </location>
</feature>
<proteinExistence type="predicted"/>
<dbReference type="Pfam" id="PF13692">
    <property type="entry name" value="Glyco_trans_1_4"/>
    <property type="match status" value="1"/>
</dbReference>
<dbReference type="SUPFAM" id="SSF51294">
    <property type="entry name" value="Hedgehog/intein (Hint) domain"/>
    <property type="match status" value="1"/>
</dbReference>
<accession>A0ABX0KCC0</accession>
<dbReference type="PANTHER" id="PTHR12526:SF600">
    <property type="entry name" value="GLYCOSYL TRANSFERASE GROUP 1"/>
    <property type="match status" value="1"/>
</dbReference>
<dbReference type="Pfam" id="PF16168">
    <property type="entry name" value="AIDA"/>
    <property type="match status" value="1"/>
</dbReference>
<dbReference type="InterPro" id="IPR036844">
    <property type="entry name" value="Hint_dom_sf"/>
</dbReference>
<comment type="caution">
    <text evidence="2">The sequence shown here is derived from an EMBL/GenBank/DDBJ whole genome shotgun (WGS) entry which is preliminary data.</text>
</comment>
<dbReference type="NCBIfam" id="TIGR04415">
    <property type="entry name" value="O_hepto_targRPT"/>
    <property type="match status" value="8"/>
</dbReference>
<organism evidence="2 3">
    <name type="scientific">Acetobacter fallax</name>
    <dbReference type="NCBI Taxonomy" id="1737473"/>
    <lineage>
        <taxon>Bacteria</taxon>
        <taxon>Pseudomonadati</taxon>
        <taxon>Pseudomonadota</taxon>
        <taxon>Alphaproteobacteria</taxon>
        <taxon>Acetobacterales</taxon>
        <taxon>Acetobacteraceae</taxon>
        <taxon>Acetobacter</taxon>
    </lineage>
</organism>
<protein>
    <submittedName>
        <fullName evidence="2">Glycosyltransferase</fullName>
    </submittedName>
</protein>
<dbReference type="InterPro" id="IPR030930">
    <property type="entry name" value="AIDA"/>
</dbReference>
<dbReference type="CDD" id="cd03801">
    <property type="entry name" value="GT4_PimA-like"/>
    <property type="match status" value="1"/>
</dbReference>
<gene>
    <name evidence="2" type="ORF">GOB84_09595</name>
</gene>
<dbReference type="Pfam" id="PF13403">
    <property type="entry name" value="Hint_2"/>
    <property type="match status" value="1"/>
</dbReference>
<reference evidence="2 3" key="1">
    <citation type="journal article" date="2020" name="Int. J. Syst. Evol. Microbiol.">
        <title>Novel acetic acid bacteria from cider fermentations: Acetobacter conturbans sp. nov. and Acetobacter fallax sp. nov.</title>
        <authorList>
            <person name="Sombolestani A.S."/>
            <person name="Cleenwerck I."/>
            <person name="Cnockaert M."/>
            <person name="Borremans W."/>
            <person name="Wieme A.D."/>
            <person name="De Vuyst L."/>
            <person name="Vandamme P."/>
        </authorList>
    </citation>
    <scope>NUCLEOTIDE SEQUENCE [LARGE SCALE GENOMIC DNA]</scope>
    <source>
        <strain evidence="2 3">LMG 1637</strain>
    </source>
</reference>
<keyword evidence="3" id="KW-1185">Reference proteome</keyword>
<dbReference type="SUPFAM" id="SSF53756">
    <property type="entry name" value="UDP-Glycosyltransferase/glycogen phosphorylase"/>
    <property type="match status" value="1"/>
</dbReference>
<evidence type="ECO:0000259" key="1">
    <source>
        <dbReference type="Pfam" id="PF13403"/>
    </source>
</evidence>
<dbReference type="Gene3D" id="3.40.50.2000">
    <property type="entry name" value="Glycogen Phosphorylase B"/>
    <property type="match status" value="1"/>
</dbReference>
<dbReference type="Proteomes" id="UP000615326">
    <property type="component" value="Unassembled WGS sequence"/>
</dbReference>
<dbReference type="InterPro" id="IPR028992">
    <property type="entry name" value="Hedgehog/Intein_dom"/>
</dbReference>